<dbReference type="AlphaFoldDB" id="W7TNR0"/>
<feature type="transmembrane region" description="Helical" evidence="6">
    <location>
        <begin position="83"/>
        <end position="104"/>
    </location>
</feature>
<evidence type="ECO:0000256" key="6">
    <source>
        <dbReference type="SAM" id="Phobius"/>
    </source>
</evidence>
<keyword evidence="7" id="KW-0732">Signal</keyword>
<dbReference type="NCBIfam" id="TIGR00803">
    <property type="entry name" value="nst"/>
    <property type="match status" value="2"/>
</dbReference>
<keyword evidence="8" id="KW-0762">Sugar transport</keyword>
<dbReference type="InterPro" id="IPR037185">
    <property type="entry name" value="EmrE-like"/>
</dbReference>
<feature type="region of interest" description="Disordered" evidence="5">
    <location>
        <begin position="445"/>
        <end position="469"/>
    </location>
</feature>
<keyword evidence="8" id="KW-0813">Transport</keyword>
<evidence type="ECO:0000256" key="5">
    <source>
        <dbReference type="SAM" id="MobiDB-lite"/>
    </source>
</evidence>
<reference evidence="8 9" key="1">
    <citation type="journal article" date="2014" name="Mol. Plant">
        <title>Chromosome Scale Genome Assembly and Transcriptome Profiling of Nannochloropsis gaditana in Nitrogen Depletion.</title>
        <authorList>
            <person name="Corteggiani Carpinelli E."/>
            <person name="Telatin A."/>
            <person name="Vitulo N."/>
            <person name="Forcato C."/>
            <person name="D'Angelo M."/>
            <person name="Schiavon R."/>
            <person name="Vezzi A."/>
            <person name="Giacometti G.M."/>
            <person name="Morosinotto T."/>
            <person name="Valle G."/>
        </authorList>
    </citation>
    <scope>NUCLEOTIDE SEQUENCE [LARGE SCALE GENOMIC DNA]</scope>
    <source>
        <strain evidence="8 9">B-31</strain>
    </source>
</reference>
<feature type="signal peptide" evidence="7">
    <location>
        <begin position="1"/>
        <end position="23"/>
    </location>
</feature>
<comment type="subcellular location">
    <subcellularLocation>
        <location evidence="1">Membrane</location>
        <topology evidence="1">Multi-pass membrane protein</topology>
    </subcellularLocation>
</comment>
<keyword evidence="2 6" id="KW-0812">Transmembrane</keyword>
<dbReference type="InterPro" id="IPR007271">
    <property type="entry name" value="Nuc_sug_transpt"/>
</dbReference>
<dbReference type="Proteomes" id="UP000019335">
    <property type="component" value="Chromosome 6"/>
</dbReference>
<evidence type="ECO:0000256" key="4">
    <source>
        <dbReference type="ARBA" id="ARBA00023136"/>
    </source>
</evidence>
<evidence type="ECO:0000313" key="8">
    <source>
        <dbReference type="EMBL" id="EWM27702.1"/>
    </source>
</evidence>
<feature type="transmembrane region" description="Helical" evidence="6">
    <location>
        <begin position="338"/>
        <end position="354"/>
    </location>
</feature>
<accession>W7TNR0</accession>
<dbReference type="SUPFAM" id="SSF103481">
    <property type="entry name" value="Multidrug resistance efflux transporter EmrE"/>
    <property type="match status" value="1"/>
</dbReference>
<feature type="chain" id="PRO_5004900915" evidence="7">
    <location>
        <begin position="24"/>
        <end position="469"/>
    </location>
</feature>
<sequence length="469" mass="50368">MLPKTIPMKWVALFLLVVQNTSLVLLMRSSLTNRGDHYIVSTAVACMECLKMVTCLLVEAQGFKHLSHFLAHLRYEVLKPRELLLLSVPSLLYTVQNNLLYTALANLDAAIYQVCYQLKILTTALFSVLLLKRSLSRTKWTALIILTVGVSFAELDAHKPKASLPDSFPSAGDEQNPTLGFLCVLMACMTSGFAGVWFEKILKGVGTRSKANELKTPPISSQVSAPPGGPRGATPQPSSTAAAASSMWVRNIQMGVSSVLVAFMTVYSKDGARVAEKGFFHGYNAAVVGVVVLQALGGLVVALVVVHADNIMKGFGSSLSIILSCSLEWLLFDFYPSLLFLAGAALVNLALYVYQTERLPFWPGADCSDAGRQGNGKEPDRITSGASLPLTHKSHSPDMKGWFTSSARRAALSPPGPSAPRASFMYQSLNEASGSTLAHPVKGAAWRQPHSHQGDGLGMGRESVGKSLA</sequence>
<name>W7TNR0_9STRA</name>
<organism evidence="8 9">
    <name type="scientific">Nannochloropsis gaditana</name>
    <dbReference type="NCBI Taxonomy" id="72520"/>
    <lineage>
        <taxon>Eukaryota</taxon>
        <taxon>Sar</taxon>
        <taxon>Stramenopiles</taxon>
        <taxon>Ochrophyta</taxon>
        <taxon>Eustigmatophyceae</taxon>
        <taxon>Eustigmatales</taxon>
        <taxon>Monodopsidaceae</taxon>
        <taxon>Nannochloropsis</taxon>
    </lineage>
</organism>
<dbReference type="GO" id="GO:0015165">
    <property type="term" value="F:pyrimidine nucleotide-sugar transmembrane transporter activity"/>
    <property type="evidence" value="ECO:0007669"/>
    <property type="project" value="InterPro"/>
</dbReference>
<keyword evidence="3 6" id="KW-1133">Transmembrane helix</keyword>
<feature type="region of interest" description="Disordered" evidence="5">
    <location>
        <begin position="213"/>
        <end position="239"/>
    </location>
</feature>
<evidence type="ECO:0000256" key="2">
    <source>
        <dbReference type="ARBA" id="ARBA00022692"/>
    </source>
</evidence>
<feature type="transmembrane region" description="Helical" evidence="6">
    <location>
        <begin position="287"/>
        <end position="308"/>
    </location>
</feature>
<dbReference type="PANTHER" id="PTHR10231">
    <property type="entry name" value="NUCLEOTIDE-SUGAR TRANSMEMBRANE TRANSPORTER"/>
    <property type="match status" value="1"/>
</dbReference>
<dbReference type="EMBL" id="AZIL01000425">
    <property type="protein sequence ID" value="EWM27702.1"/>
    <property type="molecule type" value="Genomic_DNA"/>
</dbReference>
<comment type="caution">
    <text evidence="8">The sequence shown here is derived from an EMBL/GenBank/DDBJ whole genome shotgun (WGS) entry which is preliminary data.</text>
</comment>
<dbReference type="Pfam" id="PF04142">
    <property type="entry name" value="Nuc_sug_transp"/>
    <property type="match status" value="2"/>
</dbReference>
<evidence type="ECO:0000256" key="1">
    <source>
        <dbReference type="ARBA" id="ARBA00004141"/>
    </source>
</evidence>
<keyword evidence="9" id="KW-1185">Reference proteome</keyword>
<proteinExistence type="predicted"/>
<evidence type="ECO:0000313" key="9">
    <source>
        <dbReference type="Proteomes" id="UP000019335"/>
    </source>
</evidence>
<feature type="region of interest" description="Disordered" evidence="5">
    <location>
        <begin position="370"/>
        <end position="390"/>
    </location>
</feature>
<feature type="transmembrane region" description="Helical" evidence="6">
    <location>
        <begin position="110"/>
        <end position="131"/>
    </location>
</feature>
<dbReference type="GO" id="GO:0000139">
    <property type="term" value="C:Golgi membrane"/>
    <property type="evidence" value="ECO:0007669"/>
    <property type="project" value="InterPro"/>
</dbReference>
<feature type="transmembrane region" description="Helical" evidence="6">
    <location>
        <begin position="140"/>
        <end position="158"/>
    </location>
</feature>
<protein>
    <submittedName>
        <fullName evidence="8">Nucleotide-sugar transporter</fullName>
    </submittedName>
</protein>
<feature type="transmembrane region" description="Helical" evidence="6">
    <location>
        <begin position="178"/>
        <end position="198"/>
    </location>
</feature>
<gene>
    <name evidence="8" type="ORF">Naga_100104g17</name>
</gene>
<dbReference type="OrthoDB" id="408493at2759"/>
<evidence type="ECO:0000256" key="7">
    <source>
        <dbReference type="SAM" id="SignalP"/>
    </source>
</evidence>
<keyword evidence="4 6" id="KW-0472">Membrane</keyword>
<evidence type="ECO:0000256" key="3">
    <source>
        <dbReference type="ARBA" id="ARBA00022989"/>
    </source>
</evidence>